<dbReference type="AlphaFoldDB" id="A0A9J6GN53"/>
<evidence type="ECO:0000256" key="1">
    <source>
        <dbReference type="SAM" id="MobiDB-lite"/>
    </source>
</evidence>
<evidence type="ECO:0000313" key="3">
    <source>
        <dbReference type="Proteomes" id="UP000821853"/>
    </source>
</evidence>
<gene>
    <name evidence="2" type="ORF">HPB48_002549</name>
</gene>
<dbReference type="VEuPathDB" id="VectorBase:HLOH_054879"/>
<reference evidence="2 3" key="1">
    <citation type="journal article" date="2020" name="Cell">
        <title>Large-Scale Comparative Analyses of Tick Genomes Elucidate Their Genetic Diversity and Vector Capacities.</title>
        <authorList>
            <consortium name="Tick Genome and Microbiome Consortium (TIGMIC)"/>
            <person name="Jia N."/>
            <person name="Wang J."/>
            <person name="Shi W."/>
            <person name="Du L."/>
            <person name="Sun Y."/>
            <person name="Zhan W."/>
            <person name="Jiang J.F."/>
            <person name="Wang Q."/>
            <person name="Zhang B."/>
            <person name="Ji P."/>
            <person name="Bell-Sakyi L."/>
            <person name="Cui X.M."/>
            <person name="Yuan T.T."/>
            <person name="Jiang B.G."/>
            <person name="Yang W.F."/>
            <person name="Lam T.T."/>
            <person name="Chang Q.C."/>
            <person name="Ding S.J."/>
            <person name="Wang X.J."/>
            <person name="Zhu J.G."/>
            <person name="Ruan X.D."/>
            <person name="Zhao L."/>
            <person name="Wei J.T."/>
            <person name="Ye R.Z."/>
            <person name="Que T.C."/>
            <person name="Du C.H."/>
            <person name="Zhou Y.H."/>
            <person name="Cheng J.X."/>
            <person name="Dai P.F."/>
            <person name="Guo W.B."/>
            <person name="Han X.H."/>
            <person name="Huang E.J."/>
            <person name="Li L.F."/>
            <person name="Wei W."/>
            <person name="Gao Y.C."/>
            <person name="Liu J.Z."/>
            <person name="Shao H.Z."/>
            <person name="Wang X."/>
            <person name="Wang C.C."/>
            <person name="Yang T.C."/>
            <person name="Huo Q.B."/>
            <person name="Li W."/>
            <person name="Chen H.Y."/>
            <person name="Chen S.E."/>
            <person name="Zhou L.G."/>
            <person name="Ni X.B."/>
            <person name="Tian J.H."/>
            <person name="Sheng Y."/>
            <person name="Liu T."/>
            <person name="Pan Y.S."/>
            <person name="Xia L.Y."/>
            <person name="Li J."/>
            <person name="Zhao F."/>
            <person name="Cao W.C."/>
        </authorList>
    </citation>
    <scope>NUCLEOTIDE SEQUENCE [LARGE SCALE GENOMIC DNA]</scope>
    <source>
        <strain evidence="2">HaeL-2018</strain>
    </source>
</reference>
<sequence length="238" mass="25531">MGAVRGDATGGARGAAAVVEKGGATGDDKCEVERQATDTRTCGVWQAEEAPRSPGLESLAAVSRPAGSRLSRTKKQGQLPRNFCTHERVDVRKMRRQIERCKRSFPRPVVDVTKLRVGFVVVSPDVRGDDNEPSDVVEISPVSTVGLPDPQPRLLDQSVCSGSTSVPLSTIEEVQEEGEDVDDGSDDSVDRVGHGRGCSAGSKYVPLTHGQWSKDDLEKMARLELALPSDVRSRVAAL</sequence>
<feature type="region of interest" description="Disordered" evidence="1">
    <location>
        <begin position="174"/>
        <end position="200"/>
    </location>
</feature>
<feature type="region of interest" description="Disordered" evidence="1">
    <location>
        <begin position="1"/>
        <end position="30"/>
    </location>
</feature>
<feature type="compositionally biased region" description="Acidic residues" evidence="1">
    <location>
        <begin position="174"/>
        <end position="187"/>
    </location>
</feature>
<name>A0A9J6GN53_HAELO</name>
<keyword evidence="3" id="KW-1185">Reference proteome</keyword>
<evidence type="ECO:0000313" key="2">
    <source>
        <dbReference type="EMBL" id="KAH9375564.1"/>
    </source>
</evidence>
<protein>
    <submittedName>
        <fullName evidence="2">Uncharacterized protein</fullName>
    </submittedName>
</protein>
<proteinExistence type="predicted"/>
<comment type="caution">
    <text evidence="2">The sequence shown here is derived from an EMBL/GenBank/DDBJ whole genome shotgun (WGS) entry which is preliminary data.</text>
</comment>
<dbReference type="EMBL" id="JABSTR010000007">
    <property type="protein sequence ID" value="KAH9375564.1"/>
    <property type="molecule type" value="Genomic_DNA"/>
</dbReference>
<accession>A0A9J6GN53</accession>
<feature type="region of interest" description="Disordered" evidence="1">
    <location>
        <begin position="44"/>
        <end position="80"/>
    </location>
</feature>
<dbReference type="Proteomes" id="UP000821853">
    <property type="component" value="Chromosome 5"/>
</dbReference>
<organism evidence="2 3">
    <name type="scientific">Haemaphysalis longicornis</name>
    <name type="common">Bush tick</name>
    <dbReference type="NCBI Taxonomy" id="44386"/>
    <lineage>
        <taxon>Eukaryota</taxon>
        <taxon>Metazoa</taxon>
        <taxon>Ecdysozoa</taxon>
        <taxon>Arthropoda</taxon>
        <taxon>Chelicerata</taxon>
        <taxon>Arachnida</taxon>
        <taxon>Acari</taxon>
        <taxon>Parasitiformes</taxon>
        <taxon>Ixodida</taxon>
        <taxon>Ixodoidea</taxon>
        <taxon>Ixodidae</taxon>
        <taxon>Haemaphysalinae</taxon>
        <taxon>Haemaphysalis</taxon>
    </lineage>
</organism>